<gene>
    <name evidence="2" type="primary">czcC_4</name>
    <name evidence="2" type="ORF">Pan44_51070</name>
</gene>
<dbReference type="OrthoDB" id="9791261at2"/>
<dbReference type="Gene3D" id="1.20.1600.10">
    <property type="entry name" value="Outer membrane efflux proteins (OEP)"/>
    <property type="match status" value="1"/>
</dbReference>
<dbReference type="InParanoid" id="A0A517SLP1"/>
<proteinExistence type="inferred from homology"/>
<dbReference type="InterPro" id="IPR010131">
    <property type="entry name" value="MdtP/NodT-like"/>
</dbReference>
<dbReference type="PANTHER" id="PTHR30203">
    <property type="entry name" value="OUTER MEMBRANE CATION EFFLUX PROTEIN"/>
    <property type="match status" value="1"/>
</dbReference>
<keyword evidence="3" id="KW-1185">Reference proteome</keyword>
<dbReference type="KEGG" id="ccos:Pan44_51070"/>
<protein>
    <submittedName>
        <fullName evidence="2">Cobalt-zinc-cadmium resistance protein CzcC</fullName>
    </submittedName>
</protein>
<evidence type="ECO:0000313" key="2">
    <source>
        <dbReference type="EMBL" id="QDT57042.1"/>
    </source>
</evidence>
<evidence type="ECO:0000256" key="1">
    <source>
        <dbReference type="ARBA" id="ARBA00007613"/>
    </source>
</evidence>
<dbReference type="EMBL" id="CP036271">
    <property type="protein sequence ID" value="QDT57042.1"/>
    <property type="molecule type" value="Genomic_DNA"/>
</dbReference>
<dbReference type="RefSeq" id="WP_145034435.1">
    <property type="nucleotide sequence ID" value="NZ_CP036271.1"/>
</dbReference>
<comment type="similarity">
    <text evidence="1">Belongs to the outer membrane factor (OMF) (TC 1.B.17) family.</text>
</comment>
<dbReference type="GO" id="GO:0015562">
    <property type="term" value="F:efflux transmembrane transporter activity"/>
    <property type="evidence" value="ECO:0007669"/>
    <property type="project" value="InterPro"/>
</dbReference>
<accession>A0A517SLP1</accession>
<dbReference type="InterPro" id="IPR003423">
    <property type="entry name" value="OMP_efflux"/>
</dbReference>
<dbReference type="PANTHER" id="PTHR30203:SF24">
    <property type="entry name" value="BLR4935 PROTEIN"/>
    <property type="match status" value="1"/>
</dbReference>
<evidence type="ECO:0000313" key="3">
    <source>
        <dbReference type="Proteomes" id="UP000315700"/>
    </source>
</evidence>
<reference evidence="2 3" key="1">
    <citation type="submission" date="2019-02" db="EMBL/GenBank/DDBJ databases">
        <title>Deep-cultivation of Planctomycetes and their phenomic and genomic characterization uncovers novel biology.</title>
        <authorList>
            <person name="Wiegand S."/>
            <person name="Jogler M."/>
            <person name="Boedeker C."/>
            <person name="Pinto D."/>
            <person name="Vollmers J."/>
            <person name="Rivas-Marin E."/>
            <person name="Kohn T."/>
            <person name="Peeters S.H."/>
            <person name="Heuer A."/>
            <person name="Rast P."/>
            <person name="Oberbeckmann S."/>
            <person name="Bunk B."/>
            <person name="Jeske O."/>
            <person name="Meyerdierks A."/>
            <person name="Storesund J.E."/>
            <person name="Kallscheuer N."/>
            <person name="Luecker S."/>
            <person name="Lage O.M."/>
            <person name="Pohl T."/>
            <person name="Merkel B.J."/>
            <person name="Hornburger P."/>
            <person name="Mueller R.-W."/>
            <person name="Bruemmer F."/>
            <person name="Labrenz M."/>
            <person name="Spormann A.M."/>
            <person name="Op den Camp H."/>
            <person name="Overmann J."/>
            <person name="Amann R."/>
            <person name="Jetten M.S.M."/>
            <person name="Mascher T."/>
            <person name="Medema M.H."/>
            <person name="Devos D.P."/>
            <person name="Kaster A.-K."/>
            <person name="Ovreas L."/>
            <person name="Rohde M."/>
            <person name="Galperin M.Y."/>
            <person name="Jogler C."/>
        </authorList>
    </citation>
    <scope>NUCLEOTIDE SEQUENCE [LARGE SCALE GENOMIC DNA]</scope>
    <source>
        <strain evidence="2 3">Pan44</strain>
    </source>
</reference>
<dbReference type="PROSITE" id="PS51257">
    <property type="entry name" value="PROKAR_LIPOPROTEIN"/>
    <property type="match status" value="1"/>
</dbReference>
<dbReference type="SUPFAM" id="SSF56954">
    <property type="entry name" value="Outer membrane efflux proteins (OEP)"/>
    <property type="match status" value="1"/>
</dbReference>
<dbReference type="Proteomes" id="UP000315700">
    <property type="component" value="Chromosome"/>
</dbReference>
<organism evidence="2 3">
    <name type="scientific">Caulifigura coniformis</name>
    <dbReference type="NCBI Taxonomy" id="2527983"/>
    <lineage>
        <taxon>Bacteria</taxon>
        <taxon>Pseudomonadati</taxon>
        <taxon>Planctomycetota</taxon>
        <taxon>Planctomycetia</taxon>
        <taxon>Planctomycetales</taxon>
        <taxon>Planctomycetaceae</taxon>
        <taxon>Caulifigura</taxon>
    </lineage>
</organism>
<dbReference type="Pfam" id="PF02321">
    <property type="entry name" value="OEP"/>
    <property type="match status" value="1"/>
</dbReference>
<sequence>MRTFRLSRAAWLAALSLAAGCSGSRPRAAALSHDTLRPSATQIAANRDPQLDLFAASTASLDIEHSGTNPEILTASHDQISNAGSQSAPDAPEAPSEMIDVNALSLATLEAWALESNPSIRQASASAYKAMGFRNQVGLAPNPTIGFFGEQIGDAGTDQYGAFVSQDIITGGKLQLNQNVLSHSVQSQLWEVETQRYRVLTDVRLRFYEALAAQQRLNAATEFDTVLAEGVRIAEVRKEAAEGSVPEILLAKIQRNEVRLVQQRAKYSFEAAWNELAATVGNRSLQPTSLAVPNAPSLAARNWEAVYSDVTSRSPELKAANARVCRAAANVQRQNAQPIPNIELQAGLGHDLATDQQFGRVQAGLPIPLFNKNQGNIAAADAEYCRAQQEYQRLRMSLSARLARTANEFDSALATVDQYVAEILPQAQQSLDLSEKAYSAGEFSYLQVLTARRTYFDATMVVIDAKRDLAKASAAIDGLLLSGGLDATSDTPEDDGLRGQSLSGQ</sequence>
<dbReference type="AlphaFoldDB" id="A0A517SLP1"/>
<name>A0A517SLP1_9PLAN</name>